<gene>
    <name evidence="1" type="ORF">EXIGLDRAFT_572574</name>
</gene>
<dbReference type="InParanoid" id="A0A165HAN7"/>
<proteinExistence type="predicted"/>
<name>A0A165HAN7_EXIGL</name>
<dbReference type="OrthoDB" id="446925at2759"/>
<dbReference type="GO" id="GO:0003676">
    <property type="term" value="F:nucleic acid binding"/>
    <property type="evidence" value="ECO:0007669"/>
    <property type="project" value="InterPro"/>
</dbReference>
<evidence type="ECO:0000313" key="1">
    <source>
        <dbReference type="EMBL" id="KZV91686.1"/>
    </source>
</evidence>
<dbReference type="EMBL" id="KV426022">
    <property type="protein sequence ID" value="KZV91686.1"/>
    <property type="molecule type" value="Genomic_DNA"/>
</dbReference>
<feature type="non-terminal residue" evidence="1">
    <location>
        <position position="60"/>
    </location>
</feature>
<keyword evidence="2" id="KW-1185">Reference proteome</keyword>
<protein>
    <recommendedName>
        <fullName evidence="3">Integrase catalytic domain-containing protein</fullName>
    </recommendedName>
</protein>
<dbReference type="Gene3D" id="3.30.420.10">
    <property type="entry name" value="Ribonuclease H-like superfamily/Ribonuclease H"/>
    <property type="match status" value="1"/>
</dbReference>
<dbReference type="AlphaFoldDB" id="A0A165HAN7"/>
<dbReference type="SUPFAM" id="SSF53098">
    <property type="entry name" value="Ribonuclease H-like"/>
    <property type="match status" value="1"/>
</dbReference>
<evidence type="ECO:0000313" key="2">
    <source>
        <dbReference type="Proteomes" id="UP000077266"/>
    </source>
</evidence>
<accession>A0A165HAN7</accession>
<reference evidence="1 2" key="1">
    <citation type="journal article" date="2016" name="Mol. Biol. Evol.">
        <title>Comparative Genomics of Early-Diverging Mushroom-Forming Fungi Provides Insights into the Origins of Lignocellulose Decay Capabilities.</title>
        <authorList>
            <person name="Nagy L.G."/>
            <person name="Riley R."/>
            <person name="Tritt A."/>
            <person name="Adam C."/>
            <person name="Daum C."/>
            <person name="Floudas D."/>
            <person name="Sun H."/>
            <person name="Yadav J.S."/>
            <person name="Pangilinan J."/>
            <person name="Larsson K.H."/>
            <person name="Matsuura K."/>
            <person name="Barry K."/>
            <person name="Labutti K."/>
            <person name="Kuo R."/>
            <person name="Ohm R.A."/>
            <person name="Bhattacharya S.S."/>
            <person name="Shirouzu T."/>
            <person name="Yoshinaga Y."/>
            <person name="Martin F.M."/>
            <person name="Grigoriev I.V."/>
            <person name="Hibbett D.S."/>
        </authorList>
    </citation>
    <scope>NUCLEOTIDE SEQUENCE [LARGE SCALE GENOMIC DNA]</scope>
    <source>
        <strain evidence="1 2">HHB12029</strain>
    </source>
</reference>
<organism evidence="1 2">
    <name type="scientific">Exidia glandulosa HHB12029</name>
    <dbReference type="NCBI Taxonomy" id="1314781"/>
    <lineage>
        <taxon>Eukaryota</taxon>
        <taxon>Fungi</taxon>
        <taxon>Dikarya</taxon>
        <taxon>Basidiomycota</taxon>
        <taxon>Agaricomycotina</taxon>
        <taxon>Agaricomycetes</taxon>
        <taxon>Auriculariales</taxon>
        <taxon>Exidiaceae</taxon>
        <taxon>Exidia</taxon>
    </lineage>
</organism>
<dbReference type="InterPro" id="IPR036397">
    <property type="entry name" value="RNaseH_sf"/>
</dbReference>
<sequence>MPGSRGYHYIIHARCGTIKYPEARALKKETGRAIGMFIFEELLCRWGCIPEIVSDNGSVI</sequence>
<dbReference type="InterPro" id="IPR012337">
    <property type="entry name" value="RNaseH-like_sf"/>
</dbReference>
<evidence type="ECO:0008006" key="3">
    <source>
        <dbReference type="Google" id="ProtNLM"/>
    </source>
</evidence>
<dbReference type="Proteomes" id="UP000077266">
    <property type="component" value="Unassembled WGS sequence"/>
</dbReference>